<dbReference type="STRING" id="551996.SAMN05192573_10427"/>
<dbReference type="Proteomes" id="UP000199705">
    <property type="component" value="Unassembled WGS sequence"/>
</dbReference>
<protein>
    <submittedName>
        <fullName evidence="1">Uncharacterized protein</fullName>
    </submittedName>
</protein>
<evidence type="ECO:0000313" key="2">
    <source>
        <dbReference type="Proteomes" id="UP000199705"/>
    </source>
</evidence>
<reference evidence="2" key="1">
    <citation type="submission" date="2016-10" db="EMBL/GenBank/DDBJ databases">
        <authorList>
            <person name="Varghese N."/>
            <person name="Submissions S."/>
        </authorList>
    </citation>
    <scope>NUCLEOTIDE SEQUENCE [LARGE SCALE GENOMIC DNA]</scope>
    <source>
        <strain evidence="2">Gh-67</strain>
    </source>
</reference>
<name>A0A1G7VDR6_9SPHI</name>
<dbReference type="EMBL" id="FNCG01000004">
    <property type="protein sequence ID" value="SDG57884.1"/>
    <property type="molecule type" value="Genomic_DNA"/>
</dbReference>
<keyword evidence="2" id="KW-1185">Reference proteome</keyword>
<dbReference type="AlphaFoldDB" id="A0A1G7VDR6"/>
<proteinExistence type="predicted"/>
<sequence length="78" mass="8766">MGDAIMRLYMKALRQNLNNFLGAGRNLLETKKLPVVIRELFIYYLVIRLYNSSSLGVSTISIRLFFARASSVPLASIG</sequence>
<gene>
    <name evidence="1" type="ORF">SAMN05192573_10427</name>
</gene>
<organism evidence="1 2">
    <name type="scientific">Mucilaginibacter gossypii</name>
    <dbReference type="NCBI Taxonomy" id="551996"/>
    <lineage>
        <taxon>Bacteria</taxon>
        <taxon>Pseudomonadati</taxon>
        <taxon>Bacteroidota</taxon>
        <taxon>Sphingobacteriia</taxon>
        <taxon>Sphingobacteriales</taxon>
        <taxon>Sphingobacteriaceae</taxon>
        <taxon>Mucilaginibacter</taxon>
    </lineage>
</organism>
<evidence type="ECO:0000313" key="1">
    <source>
        <dbReference type="EMBL" id="SDG57884.1"/>
    </source>
</evidence>
<accession>A0A1G7VDR6</accession>